<proteinExistence type="predicted"/>
<dbReference type="EMBL" id="ML987194">
    <property type="protein sequence ID" value="KAF2249804.1"/>
    <property type="molecule type" value="Genomic_DNA"/>
</dbReference>
<sequence>MGLDIKGAFDRVDRDLLLQALIKKGVPDWLVTLVWSFFPIAAPFCGCPVTHPRSTSTGSTSVYLKGVPYRLFSSSSLHLASSRTSRRLTPNFAPKSTHSPTSMTPTY</sequence>
<dbReference type="OrthoDB" id="3935025at2759"/>
<evidence type="ECO:0000256" key="1">
    <source>
        <dbReference type="SAM" id="MobiDB-lite"/>
    </source>
</evidence>
<dbReference type="AlphaFoldDB" id="A0A6A6IGU0"/>
<dbReference type="RefSeq" id="XP_033684808.1">
    <property type="nucleotide sequence ID" value="XM_033834869.1"/>
</dbReference>
<evidence type="ECO:0000313" key="2">
    <source>
        <dbReference type="EMBL" id="KAF2249804.1"/>
    </source>
</evidence>
<dbReference type="Proteomes" id="UP000800094">
    <property type="component" value="Unassembled WGS sequence"/>
</dbReference>
<dbReference type="GeneID" id="54588199"/>
<gene>
    <name evidence="2" type="ORF">BU26DRAFT_593188</name>
</gene>
<evidence type="ECO:0000313" key="3">
    <source>
        <dbReference type="Proteomes" id="UP000800094"/>
    </source>
</evidence>
<reference evidence="2" key="1">
    <citation type="journal article" date="2020" name="Stud. Mycol.">
        <title>101 Dothideomycetes genomes: a test case for predicting lifestyles and emergence of pathogens.</title>
        <authorList>
            <person name="Haridas S."/>
            <person name="Albert R."/>
            <person name="Binder M."/>
            <person name="Bloem J."/>
            <person name="Labutti K."/>
            <person name="Salamov A."/>
            <person name="Andreopoulos B."/>
            <person name="Baker S."/>
            <person name="Barry K."/>
            <person name="Bills G."/>
            <person name="Bluhm B."/>
            <person name="Cannon C."/>
            <person name="Castanera R."/>
            <person name="Culley D."/>
            <person name="Daum C."/>
            <person name="Ezra D."/>
            <person name="Gonzalez J."/>
            <person name="Henrissat B."/>
            <person name="Kuo A."/>
            <person name="Liang C."/>
            <person name="Lipzen A."/>
            <person name="Lutzoni F."/>
            <person name="Magnuson J."/>
            <person name="Mondo S."/>
            <person name="Nolan M."/>
            <person name="Ohm R."/>
            <person name="Pangilinan J."/>
            <person name="Park H.-J."/>
            <person name="Ramirez L."/>
            <person name="Alfaro M."/>
            <person name="Sun H."/>
            <person name="Tritt A."/>
            <person name="Yoshinaga Y."/>
            <person name="Zwiers L.-H."/>
            <person name="Turgeon B."/>
            <person name="Goodwin S."/>
            <person name="Spatafora J."/>
            <person name="Crous P."/>
            <person name="Grigoriev I."/>
        </authorList>
    </citation>
    <scope>NUCLEOTIDE SEQUENCE</scope>
    <source>
        <strain evidence="2">CBS 122368</strain>
    </source>
</reference>
<evidence type="ECO:0008006" key="4">
    <source>
        <dbReference type="Google" id="ProtNLM"/>
    </source>
</evidence>
<organism evidence="2 3">
    <name type="scientific">Trematosphaeria pertusa</name>
    <dbReference type="NCBI Taxonomy" id="390896"/>
    <lineage>
        <taxon>Eukaryota</taxon>
        <taxon>Fungi</taxon>
        <taxon>Dikarya</taxon>
        <taxon>Ascomycota</taxon>
        <taxon>Pezizomycotina</taxon>
        <taxon>Dothideomycetes</taxon>
        <taxon>Pleosporomycetidae</taxon>
        <taxon>Pleosporales</taxon>
        <taxon>Massarineae</taxon>
        <taxon>Trematosphaeriaceae</taxon>
        <taxon>Trematosphaeria</taxon>
    </lineage>
</organism>
<feature type="compositionally biased region" description="Polar residues" evidence="1">
    <location>
        <begin position="94"/>
        <end position="107"/>
    </location>
</feature>
<keyword evidence="3" id="KW-1185">Reference proteome</keyword>
<accession>A0A6A6IGU0</accession>
<name>A0A6A6IGU0_9PLEO</name>
<protein>
    <recommendedName>
        <fullName evidence="4">Reverse transcriptase domain-containing protein</fullName>
    </recommendedName>
</protein>
<feature type="region of interest" description="Disordered" evidence="1">
    <location>
        <begin position="83"/>
        <end position="107"/>
    </location>
</feature>